<dbReference type="WBParaSite" id="Hba_02532">
    <property type="protein sequence ID" value="Hba_02532"/>
    <property type="gene ID" value="Hba_02532"/>
</dbReference>
<proteinExistence type="predicted"/>
<dbReference type="InterPro" id="IPR036188">
    <property type="entry name" value="FAD/NAD-bd_sf"/>
</dbReference>
<dbReference type="Proteomes" id="UP000095283">
    <property type="component" value="Unplaced"/>
</dbReference>
<dbReference type="Gene3D" id="3.50.50.60">
    <property type="entry name" value="FAD/NAD(P)-binding domain"/>
    <property type="match status" value="1"/>
</dbReference>
<dbReference type="PANTHER" id="PTHR15192:SF8">
    <property type="entry name" value="FAD_NAD(P)-BINDING DOMAIN-CONTAINING PROTEIN"/>
    <property type="match status" value="1"/>
</dbReference>
<name>A0A1I7WCV3_HETBA</name>
<dbReference type="SUPFAM" id="SSF51905">
    <property type="entry name" value="FAD/NAD(P)-binding domain"/>
    <property type="match status" value="1"/>
</dbReference>
<evidence type="ECO:0000313" key="2">
    <source>
        <dbReference type="WBParaSite" id="Hba_02532"/>
    </source>
</evidence>
<accession>A0A1I7WCV3</accession>
<reference evidence="2" key="1">
    <citation type="submission" date="2016-11" db="UniProtKB">
        <authorList>
            <consortium name="WormBaseParasite"/>
        </authorList>
    </citation>
    <scope>IDENTIFICATION</scope>
</reference>
<dbReference type="PANTHER" id="PTHR15192">
    <property type="entry name" value="PROTEIN CBG05349"/>
    <property type="match status" value="1"/>
</dbReference>
<organism evidence="1 2">
    <name type="scientific">Heterorhabditis bacteriophora</name>
    <name type="common">Entomopathogenic nematode worm</name>
    <dbReference type="NCBI Taxonomy" id="37862"/>
    <lineage>
        <taxon>Eukaryota</taxon>
        <taxon>Metazoa</taxon>
        <taxon>Ecdysozoa</taxon>
        <taxon>Nematoda</taxon>
        <taxon>Chromadorea</taxon>
        <taxon>Rhabditida</taxon>
        <taxon>Rhabditina</taxon>
        <taxon>Rhabditomorpha</taxon>
        <taxon>Strongyloidea</taxon>
        <taxon>Heterorhabditidae</taxon>
        <taxon>Heterorhabditis</taxon>
    </lineage>
</organism>
<dbReference type="AlphaFoldDB" id="A0A1I7WCV3"/>
<sequence length="228" mass="26007">MLAVSFASWLDLPGYSISECLGGTPIILRIPKILLCRLPSVAIASYMECYAKQLALRRNIRPQMKVTSITKQGEFWLTEGRHKDGRPFSITSRQIVLACGKTKSRTLGVRYSYLIYSSLFYAYAESEYRIIIVGDGISSADAVRYCLENDLPVLHIIRRTDGQLRSILMSRLSPSHYVEYHSIYRLMVGRDTHSLYQRYTASNIIKIENDYIIVRTPKGDIEVAININ</sequence>
<protein>
    <submittedName>
        <fullName evidence="2">Pyr_redox_2 domain-containing protein</fullName>
    </submittedName>
</protein>
<evidence type="ECO:0000313" key="1">
    <source>
        <dbReference type="Proteomes" id="UP000095283"/>
    </source>
</evidence>
<keyword evidence="1" id="KW-1185">Reference proteome</keyword>
<dbReference type="InterPro" id="IPR029731">
    <property type="entry name" value="OSGIN1/2"/>
</dbReference>